<dbReference type="Proteomes" id="UP000006462">
    <property type="component" value="Unassembled WGS sequence"/>
</dbReference>
<dbReference type="Pfam" id="PF06675">
    <property type="entry name" value="DUF1177"/>
    <property type="match status" value="1"/>
</dbReference>
<reference evidence="1 2" key="1">
    <citation type="submission" date="2009-12" db="EMBL/GenBank/DDBJ databases">
        <authorList>
            <person name="Shrivastava S."/>
            <person name="Madupu R."/>
            <person name="Durkin A.S."/>
            <person name="Torralba M."/>
            <person name="Methe B."/>
            <person name="Sutton G.G."/>
            <person name="Strausberg R.L."/>
            <person name="Nelson K.E."/>
        </authorList>
    </citation>
    <scope>NUCLEOTIDE SEQUENCE [LARGE SCALE GENOMIC DNA]</scope>
    <source>
        <strain evidence="1 2">W5455</strain>
    </source>
</reference>
<accession>A0ABM9ZVN4</accession>
<evidence type="ECO:0008006" key="3">
    <source>
        <dbReference type="Google" id="ProtNLM"/>
    </source>
</evidence>
<proteinExistence type="predicted"/>
<evidence type="ECO:0000313" key="2">
    <source>
        <dbReference type="Proteomes" id="UP000006462"/>
    </source>
</evidence>
<name>A0ABM9ZVN4_9BACT</name>
<protein>
    <recommendedName>
        <fullName evidence="3">DUF1177 domain-containing protein</fullName>
    </recommendedName>
</protein>
<keyword evidence="2" id="KW-1185">Reference proteome</keyword>
<sequence length="320" mass="33714">MSLLYTMNALELLDSPSVSGESVKQALMAAGVPGEQISVKTVHGPKGSTDFVKTWFYGSEGKHNGGTAPTIGIVGRLGGIGARPERIGLVSDGDGAVSAVAVAMKLGDMAKKGDALKGDVFVSTHICPNSPTRPHDPVPFMGSPINMTIANREEMGEELDAVLSIDTTRGNRIVNARGFAISPTVKEGWILRVSEDLLEIMSSVTGELPKVFPLSMTDITPYGNGLYHLNSILQPCTATKAPVVGVALTSQTTVPGCATGSSQPIDIEAAVRFAIETAKAFGEGKCKFYSEEEFDLTLKRYGAMNKLQSMGDLPPADPQA</sequence>
<dbReference type="RefSeq" id="WP_009164585.1">
    <property type="nucleotide sequence ID" value="NZ_ADFP01000054.1"/>
</dbReference>
<organism evidence="1 2">
    <name type="scientific">Pyramidobacter piscolens W5455</name>
    <dbReference type="NCBI Taxonomy" id="352165"/>
    <lineage>
        <taxon>Bacteria</taxon>
        <taxon>Thermotogati</taxon>
        <taxon>Synergistota</taxon>
        <taxon>Synergistia</taxon>
        <taxon>Synergistales</taxon>
        <taxon>Dethiosulfovibrionaceae</taxon>
        <taxon>Pyramidobacter</taxon>
    </lineage>
</organism>
<gene>
    <name evidence="1" type="ORF">HMPREF7215_1963</name>
</gene>
<dbReference type="InterPro" id="IPR009561">
    <property type="entry name" value="DUF1177"/>
</dbReference>
<dbReference type="EMBL" id="ADFP01000054">
    <property type="protein sequence ID" value="EFB90961.1"/>
    <property type="molecule type" value="Genomic_DNA"/>
</dbReference>
<comment type="caution">
    <text evidence="1">The sequence shown here is derived from an EMBL/GenBank/DDBJ whole genome shotgun (WGS) entry which is preliminary data.</text>
</comment>
<evidence type="ECO:0000313" key="1">
    <source>
        <dbReference type="EMBL" id="EFB90961.1"/>
    </source>
</evidence>